<dbReference type="InterPro" id="IPR025184">
    <property type="entry name" value="AadA_C"/>
</dbReference>
<dbReference type="Pfam" id="PF13427">
    <property type="entry name" value="AadA_C"/>
    <property type="match status" value="1"/>
</dbReference>
<organism evidence="3 4">
    <name type="scientific">Paenibacillus macquariensis</name>
    <dbReference type="NCBI Taxonomy" id="948756"/>
    <lineage>
        <taxon>Bacteria</taxon>
        <taxon>Bacillati</taxon>
        <taxon>Bacillota</taxon>
        <taxon>Bacilli</taxon>
        <taxon>Bacillales</taxon>
        <taxon>Paenibacillaceae</taxon>
        <taxon>Paenibacillus</taxon>
    </lineage>
</organism>
<evidence type="ECO:0000259" key="2">
    <source>
        <dbReference type="Pfam" id="PF13427"/>
    </source>
</evidence>
<comment type="caution">
    <text evidence="3">The sequence shown here is derived from an EMBL/GenBank/DDBJ whole genome shotgun (WGS) entry which is preliminary data.</text>
</comment>
<evidence type="ECO:0000313" key="3">
    <source>
        <dbReference type="EMBL" id="SIR68674.1"/>
    </source>
</evidence>
<protein>
    <submittedName>
        <fullName evidence="3">Streptomycin 3-adenylyltransferase</fullName>
    </submittedName>
</protein>
<keyword evidence="1" id="KW-0808">Transferase</keyword>
<feature type="domain" description="Adenylyltransferase AadA C-terminal" evidence="2">
    <location>
        <begin position="2"/>
        <end position="58"/>
    </location>
</feature>
<evidence type="ECO:0000313" key="4">
    <source>
        <dbReference type="Proteomes" id="UP000186666"/>
    </source>
</evidence>
<name>A0ABY1KE15_9BACL</name>
<dbReference type="EMBL" id="FTNK01000033">
    <property type="protein sequence ID" value="SIR68674.1"/>
    <property type="molecule type" value="Genomic_DNA"/>
</dbReference>
<accession>A0ABY1KE15</accession>
<gene>
    <name evidence="3" type="ORF">SAMN05421578_13322</name>
</gene>
<reference evidence="3 4" key="1">
    <citation type="submission" date="2017-01" db="EMBL/GenBank/DDBJ databases">
        <authorList>
            <person name="Varghese N."/>
            <person name="Submissions S."/>
        </authorList>
    </citation>
    <scope>NUCLEOTIDE SEQUENCE [LARGE SCALE GENOMIC DNA]</scope>
    <source>
        <strain evidence="3 4">ATCC 23464</strain>
    </source>
</reference>
<keyword evidence="4" id="KW-1185">Reference proteome</keyword>
<evidence type="ECO:0000256" key="1">
    <source>
        <dbReference type="ARBA" id="ARBA00022679"/>
    </source>
</evidence>
<proteinExistence type="predicted"/>
<sequence>MIEGIKGDERNVILTLARMWQTVSIDEISLKDVAAEWALSRLSKEYSTLLNLARKAYR</sequence>
<dbReference type="Proteomes" id="UP000186666">
    <property type="component" value="Unassembled WGS sequence"/>
</dbReference>